<reference evidence="2" key="2">
    <citation type="submission" date="2025-08" db="UniProtKB">
        <authorList>
            <consortium name="RefSeq"/>
        </authorList>
    </citation>
    <scope>IDENTIFICATION</scope>
    <source>
        <tissue evidence="2">Leaf</tissue>
    </source>
</reference>
<reference evidence="1" key="1">
    <citation type="journal article" date="2014" name="Nat. Commun.">
        <title>The tobacco genome sequence and its comparison with those of tomato and potato.</title>
        <authorList>
            <person name="Sierro N."/>
            <person name="Battey J.N."/>
            <person name="Ouadi S."/>
            <person name="Bakaher N."/>
            <person name="Bovet L."/>
            <person name="Willig A."/>
            <person name="Goepfert S."/>
            <person name="Peitsch M.C."/>
            <person name="Ivanov N.V."/>
        </authorList>
    </citation>
    <scope>NUCLEOTIDE SEQUENCE [LARGE SCALE GENOMIC DNA]</scope>
</reference>
<gene>
    <name evidence="2" type="primary">LOC142182334</name>
</gene>
<sequence length="328" mass="37658">MDVWGPYKVATYNGMKFFLTLVDDYTRWTWTFLIRLKSDVIFILKNFLVMVKTQFGKSVKMFRSDNGSEFFNTQCSELFQLHEILHQSSCPYTPQQNGVVERRHRHILEIARAIRFQGHLPARFWGDCIETAEGTDQSFLDYLNMRTLYDHSTPDHEYYPHSTSTPARDSPIVPIPESSPVLNSDHGHSETSPTHSISTSIPPTSNPPTSMPTAVPKLSIPPIEVARKSSRTSKPPIWLKDYVTADKGTQSNSCRYPITAVIGYDQLSPKYQSYLSRFSSEQEPNSYYEAAKDKRWIEAIQTEIKALEDNKTWEIVPLPHEKRAIGFK</sequence>
<proteinExistence type="predicted"/>
<name>A0AC58UT74_TOBAC</name>
<dbReference type="RefSeq" id="XP_075112694.1">
    <property type="nucleotide sequence ID" value="XM_075256593.1"/>
</dbReference>
<protein>
    <submittedName>
        <fullName evidence="2">Uncharacterized protein LOC142182334</fullName>
    </submittedName>
</protein>
<keyword evidence="1" id="KW-1185">Reference proteome</keyword>
<evidence type="ECO:0000313" key="1">
    <source>
        <dbReference type="Proteomes" id="UP000790787"/>
    </source>
</evidence>
<organism evidence="1 2">
    <name type="scientific">Nicotiana tabacum</name>
    <name type="common">Common tobacco</name>
    <dbReference type="NCBI Taxonomy" id="4097"/>
    <lineage>
        <taxon>Eukaryota</taxon>
        <taxon>Viridiplantae</taxon>
        <taxon>Streptophyta</taxon>
        <taxon>Embryophyta</taxon>
        <taxon>Tracheophyta</taxon>
        <taxon>Spermatophyta</taxon>
        <taxon>Magnoliopsida</taxon>
        <taxon>eudicotyledons</taxon>
        <taxon>Gunneridae</taxon>
        <taxon>Pentapetalae</taxon>
        <taxon>asterids</taxon>
        <taxon>lamiids</taxon>
        <taxon>Solanales</taxon>
        <taxon>Solanaceae</taxon>
        <taxon>Nicotianoideae</taxon>
        <taxon>Nicotianeae</taxon>
        <taxon>Nicotiana</taxon>
    </lineage>
</organism>
<dbReference type="Proteomes" id="UP000790787">
    <property type="component" value="Chromosome 6"/>
</dbReference>
<evidence type="ECO:0000313" key="2">
    <source>
        <dbReference type="RefSeq" id="XP_075112694.1"/>
    </source>
</evidence>
<accession>A0AC58UT74</accession>